<dbReference type="InterPro" id="IPR013083">
    <property type="entry name" value="Znf_RING/FYVE/PHD"/>
</dbReference>
<dbReference type="InterPro" id="IPR050381">
    <property type="entry name" value="SLX1_endonuclease"/>
</dbReference>
<evidence type="ECO:0000256" key="2">
    <source>
        <dbReference type="ARBA" id="ARBA00022759"/>
    </source>
</evidence>
<proteinExistence type="inferred from homology"/>
<dbReference type="HAMAP" id="MF_03100">
    <property type="entry name" value="Endonuc_su_Slx1"/>
    <property type="match status" value="1"/>
</dbReference>
<dbReference type="EC" id="3.1.-.-" evidence="8"/>
<comment type="cofactor">
    <cofactor evidence="8">
        <name>a divalent metal cation</name>
        <dbReference type="ChEBI" id="CHEBI:60240"/>
    </cofactor>
</comment>
<keyword evidence="2 8" id="KW-0255">Endonuclease</keyword>
<evidence type="ECO:0000256" key="6">
    <source>
        <dbReference type="ARBA" id="ARBA00023204"/>
    </source>
</evidence>
<accession>A0AAV8UYQ8</accession>
<protein>
    <recommendedName>
        <fullName evidence="8">Structure-specific endonuclease subunit SLX1 homolog</fullName>
        <ecNumber evidence="8">3.1.-.-</ecNumber>
    </recommendedName>
</protein>
<keyword evidence="7 8" id="KW-0539">Nucleus</keyword>
<keyword evidence="11" id="KW-1185">Reference proteome</keyword>
<keyword evidence="5 8" id="KW-0233">DNA recombination</keyword>
<evidence type="ECO:0000256" key="5">
    <source>
        <dbReference type="ARBA" id="ARBA00023172"/>
    </source>
</evidence>
<dbReference type="PANTHER" id="PTHR20208:SF10">
    <property type="entry name" value="STRUCTURE-SPECIFIC ENDONUCLEASE SUBUNIT SLX1"/>
    <property type="match status" value="1"/>
</dbReference>
<comment type="subcellular location">
    <subcellularLocation>
        <location evidence="8">Nucleus</location>
    </subcellularLocation>
</comment>
<comment type="caution">
    <text evidence="10">The sequence shown here is derived from an EMBL/GenBank/DDBJ whole genome shotgun (WGS) entry which is preliminary data.</text>
</comment>
<dbReference type="GO" id="GO:0008821">
    <property type="term" value="F:crossover junction DNA endonuclease activity"/>
    <property type="evidence" value="ECO:0007669"/>
    <property type="project" value="TreeGrafter"/>
</dbReference>
<organism evidence="10 11">
    <name type="scientific">Rhodosorus marinus</name>
    <dbReference type="NCBI Taxonomy" id="101924"/>
    <lineage>
        <taxon>Eukaryota</taxon>
        <taxon>Rhodophyta</taxon>
        <taxon>Stylonematophyceae</taxon>
        <taxon>Stylonematales</taxon>
        <taxon>Stylonemataceae</taxon>
        <taxon>Rhodosorus</taxon>
    </lineage>
</organism>
<dbReference type="EMBL" id="JAMWBK010000002">
    <property type="protein sequence ID" value="KAJ8907746.1"/>
    <property type="molecule type" value="Genomic_DNA"/>
</dbReference>
<dbReference type="InterPro" id="IPR000305">
    <property type="entry name" value="GIY-YIG_endonuc"/>
</dbReference>
<dbReference type="InterPro" id="IPR027520">
    <property type="entry name" value="Slx1"/>
</dbReference>
<evidence type="ECO:0000256" key="1">
    <source>
        <dbReference type="ARBA" id="ARBA00022722"/>
    </source>
</evidence>
<dbReference type="Gene3D" id="3.30.40.10">
    <property type="entry name" value="Zinc/RING finger domain, C3HC4 (zinc finger)"/>
    <property type="match status" value="1"/>
</dbReference>
<keyword evidence="6 8" id="KW-0234">DNA repair</keyword>
<dbReference type="Pfam" id="PF01541">
    <property type="entry name" value="GIY-YIG"/>
    <property type="match status" value="1"/>
</dbReference>
<feature type="domain" description="GIY-YIG" evidence="9">
    <location>
        <begin position="4"/>
        <end position="97"/>
    </location>
</feature>
<comment type="similarity">
    <text evidence="8">Belongs to the SLX1 family.</text>
</comment>
<name>A0AAV8UYQ8_9RHOD</name>
<comment type="caution">
    <text evidence="8">Lacks conserved residue(s) required for the propagation of feature annotation.</text>
</comment>
<dbReference type="CDD" id="cd10455">
    <property type="entry name" value="GIY-YIG_SLX1"/>
    <property type="match status" value="1"/>
</dbReference>
<dbReference type="Proteomes" id="UP001157974">
    <property type="component" value="Unassembled WGS sequence"/>
</dbReference>
<dbReference type="PANTHER" id="PTHR20208">
    <property type="entry name" value="STRUCTURE-SPECIFIC ENDONUCLEASE SUBUNIT SLX1"/>
    <property type="match status" value="1"/>
</dbReference>
<dbReference type="SMART" id="SM00465">
    <property type="entry name" value="GIYc"/>
    <property type="match status" value="1"/>
</dbReference>
<evidence type="ECO:0000256" key="3">
    <source>
        <dbReference type="ARBA" id="ARBA00022763"/>
    </source>
</evidence>
<dbReference type="GO" id="GO:0033557">
    <property type="term" value="C:Slx1-Slx4 complex"/>
    <property type="evidence" value="ECO:0007669"/>
    <property type="project" value="UniProtKB-UniRule"/>
</dbReference>
<evidence type="ECO:0000313" key="10">
    <source>
        <dbReference type="EMBL" id="KAJ8907746.1"/>
    </source>
</evidence>
<keyword evidence="4 8" id="KW-0378">Hydrolase</keyword>
<reference evidence="10 11" key="1">
    <citation type="journal article" date="2023" name="Nat. Commun.">
        <title>Origin of minicircular mitochondrial genomes in red algae.</title>
        <authorList>
            <person name="Lee Y."/>
            <person name="Cho C.H."/>
            <person name="Lee Y.M."/>
            <person name="Park S.I."/>
            <person name="Yang J.H."/>
            <person name="West J.A."/>
            <person name="Bhattacharya D."/>
            <person name="Yoon H.S."/>
        </authorList>
    </citation>
    <scope>NUCLEOTIDE SEQUENCE [LARGE SCALE GENOMIC DNA]</scope>
    <source>
        <strain evidence="10 11">CCMP1338</strain>
        <tissue evidence="10">Whole cell</tissue>
    </source>
</reference>
<evidence type="ECO:0000256" key="8">
    <source>
        <dbReference type="HAMAP-Rule" id="MF_03100"/>
    </source>
</evidence>
<sequence>MVQRFFGCYLLESDAPERGSKGRTYIGFTTNPRRRLRQHNGELLRGGAKSTRAHRPWKMLLVVHGFRCQVQALQFEWAWQHPRSAKRIQTSRAGKNRRLKALEDLLKNQPWASIPLNVTFVDDHEQMLSAIFEIPTHMRMDVAPIDSISRTPESNNPGPASSKMGSDSICCADESLRIWLCSKCGATNHLRCSAMRATMGRGKLVPDIGWCFDCIEGFEWAEILRLTSSLG</sequence>
<evidence type="ECO:0000259" key="9">
    <source>
        <dbReference type="PROSITE" id="PS50164"/>
    </source>
</evidence>
<dbReference type="GO" id="GO:0017108">
    <property type="term" value="F:5'-flap endonuclease activity"/>
    <property type="evidence" value="ECO:0007669"/>
    <property type="project" value="InterPro"/>
</dbReference>
<comment type="function">
    <text evidence="8">Catalytic subunit of a heterodimeric structure-specific endonuclease that resolves DNA secondary structures generated during DNA repair and recombination. Has endonuclease activity towards branched DNA substrates, introducing single-strand cuts in duplex DNA close to junctions with ss-DNA.</text>
</comment>
<dbReference type="AlphaFoldDB" id="A0AAV8UYQ8"/>
<dbReference type="InterPro" id="IPR035901">
    <property type="entry name" value="GIY-YIG_endonuc_sf"/>
</dbReference>
<evidence type="ECO:0000313" key="11">
    <source>
        <dbReference type="Proteomes" id="UP001157974"/>
    </source>
</evidence>
<evidence type="ECO:0000256" key="7">
    <source>
        <dbReference type="ARBA" id="ARBA00023242"/>
    </source>
</evidence>
<gene>
    <name evidence="10" type="ORF">NDN08_007852</name>
</gene>
<keyword evidence="1 8" id="KW-0540">Nuclease</keyword>
<evidence type="ECO:0000256" key="4">
    <source>
        <dbReference type="ARBA" id="ARBA00022801"/>
    </source>
</evidence>
<dbReference type="GO" id="GO:0000724">
    <property type="term" value="P:double-strand break repair via homologous recombination"/>
    <property type="evidence" value="ECO:0007669"/>
    <property type="project" value="TreeGrafter"/>
</dbReference>
<keyword evidence="3 8" id="KW-0227">DNA damage</keyword>
<dbReference type="PROSITE" id="PS50164">
    <property type="entry name" value="GIY_YIG"/>
    <property type="match status" value="1"/>
</dbReference>
<dbReference type="Gene3D" id="3.40.1440.10">
    <property type="entry name" value="GIY-YIG endonuclease"/>
    <property type="match status" value="1"/>
</dbReference>
<comment type="subunit">
    <text evidence="8">Forms a heterodimer with a member of the SLX4 family.</text>
</comment>